<organism evidence="1 2">
    <name type="scientific">Quercus suber</name>
    <name type="common">Cork oak</name>
    <dbReference type="NCBI Taxonomy" id="58331"/>
    <lineage>
        <taxon>Eukaryota</taxon>
        <taxon>Viridiplantae</taxon>
        <taxon>Streptophyta</taxon>
        <taxon>Embryophyta</taxon>
        <taxon>Tracheophyta</taxon>
        <taxon>Spermatophyta</taxon>
        <taxon>Magnoliopsida</taxon>
        <taxon>eudicotyledons</taxon>
        <taxon>Gunneridae</taxon>
        <taxon>Pentapetalae</taxon>
        <taxon>rosids</taxon>
        <taxon>fabids</taxon>
        <taxon>Fagales</taxon>
        <taxon>Fagaceae</taxon>
        <taxon>Quercus</taxon>
    </lineage>
</organism>
<dbReference type="AlphaFoldDB" id="A0AAW0LIT6"/>
<evidence type="ECO:0000313" key="2">
    <source>
        <dbReference type="Proteomes" id="UP000237347"/>
    </source>
</evidence>
<evidence type="ECO:0000313" key="1">
    <source>
        <dbReference type="EMBL" id="KAK7850378.1"/>
    </source>
</evidence>
<comment type="caution">
    <text evidence="1">The sequence shown here is derived from an EMBL/GenBank/DDBJ whole genome shotgun (WGS) entry which is preliminary data.</text>
</comment>
<gene>
    <name evidence="1" type="ORF">CFP56_000982</name>
</gene>
<reference evidence="1 2" key="1">
    <citation type="journal article" date="2018" name="Sci. Data">
        <title>The draft genome sequence of cork oak.</title>
        <authorList>
            <person name="Ramos A.M."/>
            <person name="Usie A."/>
            <person name="Barbosa P."/>
            <person name="Barros P.M."/>
            <person name="Capote T."/>
            <person name="Chaves I."/>
            <person name="Simoes F."/>
            <person name="Abreu I."/>
            <person name="Carrasquinho I."/>
            <person name="Faro C."/>
            <person name="Guimaraes J.B."/>
            <person name="Mendonca D."/>
            <person name="Nobrega F."/>
            <person name="Rodrigues L."/>
            <person name="Saibo N.J.M."/>
            <person name="Varela M.C."/>
            <person name="Egas C."/>
            <person name="Matos J."/>
            <person name="Miguel C.M."/>
            <person name="Oliveira M.M."/>
            <person name="Ricardo C.P."/>
            <person name="Goncalves S."/>
        </authorList>
    </citation>
    <scope>NUCLEOTIDE SEQUENCE [LARGE SCALE GENOMIC DNA]</scope>
    <source>
        <strain evidence="2">cv. HL8</strain>
    </source>
</reference>
<protein>
    <submittedName>
        <fullName evidence="1">Uncharacterized protein</fullName>
    </submittedName>
</protein>
<dbReference type="EMBL" id="PKMF04000101">
    <property type="protein sequence ID" value="KAK7850378.1"/>
    <property type="molecule type" value="Genomic_DNA"/>
</dbReference>
<name>A0AAW0LIT6_QUESU</name>
<sequence>MESDLSHRRSSYFSGCMSSPSCFPVHEELEYSRIHCCSHNKRSRRWRNLLRSYSQNFDEGCHNNEVPARHSKLRFIVQYDLINEKPLPILMPPGTMADTSPGTVFLLAAM</sequence>
<dbReference type="Proteomes" id="UP000237347">
    <property type="component" value="Unassembled WGS sequence"/>
</dbReference>
<proteinExistence type="predicted"/>
<keyword evidence="2" id="KW-1185">Reference proteome</keyword>
<accession>A0AAW0LIT6</accession>